<dbReference type="UniPathway" id="UPA00056">
    <property type="reaction ID" value="UER00093"/>
</dbReference>
<evidence type="ECO:0000313" key="8">
    <source>
        <dbReference type="EMBL" id="MBB2995364.1"/>
    </source>
</evidence>
<sequence length="251" mass="25818">MPTEQGTPPPAHRTAVILVAAGSGTRLGYGIPKALVPLAGRSLLEHALDGLATGCPDARVIVVLPEGNAELEGICSRHRSRPVTCTGGATRNDSVRAGLARLEPGTEFVLVHDAARALTPPAVFERVADALSAGAEAVIPVLPVIDTIKSVQPASAGIGEGIVSSTVDRAVLRAVQTPQGFNAASLAAAHAAVSSWKPERAEKVTDDAMLMEMNGITVFTVHGSALGLKVTTKMDLLLAEALVANGYEDEA</sequence>
<reference evidence="8 9" key="1">
    <citation type="submission" date="2020-08" db="EMBL/GenBank/DDBJ databases">
        <title>Sequencing the genomes of 1000 actinobacteria strains.</title>
        <authorList>
            <person name="Klenk H.-P."/>
        </authorList>
    </citation>
    <scope>NUCLEOTIDE SEQUENCE [LARGE SCALE GENOMIC DNA]</scope>
    <source>
        <strain evidence="8 9">DSM 22826</strain>
    </source>
</reference>
<keyword evidence="9" id="KW-1185">Reference proteome</keyword>
<comment type="catalytic activity">
    <reaction evidence="1 7">
        <text>2-C-methyl-D-erythritol 4-phosphate + CTP + H(+) = 4-CDP-2-C-methyl-D-erythritol + diphosphate</text>
        <dbReference type="Rhea" id="RHEA:13429"/>
        <dbReference type="ChEBI" id="CHEBI:15378"/>
        <dbReference type="ChEBI" id="CHEBI:33019"/>
        <dbReference type="ChEBI" id="CHEBI:37563"/>
        <dbReference type="ChEBI" id="CHEBI:57823"/>
        <dbReference type="ChEBI" id="CHEBI:58262"/>
        <dbReference type="EC" id="2.7.7.60"/>
    </reaction>
</comment>
<feature type="site" description="Positions MEP for the nucleophilic attack" evidence="7">
    <location>
        <position position="229"/>
    </location>
</feature>
<keyword evidence="6 7" id="KW-0414">Isoprene biosynthesis</keyword>
<name>A0A839QKS1_9MICC</name>
<dbReference type="Pfam" id="PF01128">
    <property type="entry name" value="IspD"/>
    <property type="match status" value="1"/>
</dbReference>
<accession>A0A839QKS1</accession>
<dbReference type="CDD" id="cd02516">
    <property type="entry name" value="CDP-ME_synthetase"/>
    <property type="match status" value="1"/>
</dbReference>
<dbReference type="InterPro" id="IPR018294">
    <property type="entry name" value="ISPD_synthase_CS"/>
</dbReference>
<comment type="pathway">
    <text evidence="2 7">Isoprenoid biosynthesis; isopentenyl diphosphate biosynthesis via DXP pathway; isopentenyl diphosphate from 1-deoxy-D-xylulose 5-phosphate: step 2/6.</text>
</comment>
<dbReference type="Gene3D" id="3.90.550.10">
    <property type="entry name" value="Spore Coat Polysaccharide Biosynthesis Protein SpsA, Chain A"/>
    <property type="match status" value="1"/>
</dbReference>
<dbReference type="Proteomes" id="UP000523000">
    <property type="component" value="Unassembled WGS sequence"/>
</dbReference>
<proteinExistence type="inferred from homology"/>
<dbReference type="HAMAP" id="MF_00108">
    <property type="entry name" value="IspD"/>
    <property type="match status" value="1"/>
</dbReference>
<dbReference type="AlphaFoldDB" id="A0A839QKS1"/>
<dbReference type="NCBIfam" id="TIGR00453">
    <property type="entry name" value="ispD"/>
    <property type="match status" value="1"/>
</dbReference>
<feature type="site" description="Transition state stabilizer" evidence="7">
    <location>
        <position position="26"/>
    </location>
</feature>
<dbReference type="InterPro" id="IPR029044">
    <property type="entry name" value="Nucleotide-diphossugar_trans"/>
</dbReference>
<dbReference type="SUPFAM" id="SSF53448">
    <property type="entry name" value="Nucleotide-diphospho-sugar transferases"/>
    <property type="match status" value="1"/>
</dbReference>
<dbReference type="PROSITE" id="PS01295">
    <property type="entry name" value="ISPD"/>
    <property type="match status" value="1"/>
</dbReference>
<evidence type="ECO:0000256" key="2">
    <source>
        <dbReference type="ARBA" id="ARBA00004787"/>
    </source>
</evidence>
<evidence type="ECO:0000256" key="3">
    <source>
        <dbReference type="ARBA" id="ARBA00009789"/>
    </source>
</evidence>
<evidence type="ECO:0000256" key="6">
    <source>
        <dbReference type="ARBA" id="ARBA00023229"/>
    </source>
</evidence>
<dbReference type="GO" id="GO:0050518">
    <property type="term" value="F:2-C-methyl-D-erythritol 4-phosphate cytidylyltransferase activity"/>
    <property type="evidence" value="ECO:0007669"/>
    <property type="project" value="UniProtKB-UniRule"/>
</dbReference>
<dbReference type="FunFam" id="3.90.550.10:FF:000003">
    <property type="entry name" value="2-C-methyl-D-erythritol 4-phosphate cytidylyltransferase"/>
    <property type="match status" value="1"/>
</dbReference>
<gene>
    <name evidence="7" type="primary">ispD</name>
    <name evidence="8" type="ORF">E9229_001555</name>
</gene>
<dbReference type="PANTHER" id="PTHR32125:SF4">
    <property type="entry name" value="2-C-METHYL-D-ERYTHRITOL 4-PHOSPHATE CYTIDYLYLTRANSFERASE, CHLOROPLASTIC"/>
    <property type="match status" value="1"/>
</dbReference>
<dbReference type="EC" id="2.7.7.60" evidence="7"/>
<evidence type="ECO:0000256" key="4">
    <source>
        <dbReference type="ARBA" id="ARBA00022679"/>
    </source>
</evidence>
<evidence type="ECO:0000256" key="7">
    <source>
        <dbReference type="HAMAP-Rule" id="MF_00108"/>
    </source>
</evidence>
<comment type="function">
    <text evidence="7">Catalyzes the formation of 4-diphosphocytidyl-2-C-methyl-D-erythritol from CTP and 2-C-methyl-D-erythritol 4-phosphate (MEP).</text>
</comment>
<feature type="site" description="Transition state stabilizer" evidence="7">
    <location>
        <position position="33"/>
    </location>
</feature>
<keyword evidence="4 7" id="KW-0808">Transferase</keyword>
<comment type="caution">
    <text evidence="8">The sequence shown here is derived from an EMBL/GenBank/DDBJ whole genome shotgun (WGS) entry which is preliminary data.</text>
</comment>
<protein>
    <recommendedName>
        <fullName evidence="7">2-C-methyl-D-erythritol 4-phosphate cytidylyltransferase</fullName>
        <ecNumber evidence="7">2.7.7.60</ecNumber>
    </recommendedName>
    <alternativeName>
        <fullName evidence="7">4-diphosphocytidyl-2C-methyl-D-erythritol synthase</fullName>
    </alternativeName>
    <alternativeName>
        <fullName evidence="7">MEP cytidylyltransferase</fullName>
        <shortName evidence="7">MCT</shortName>
    </alternativeName>
</protein>
<dbReference type="PANTHER" id="PTHR32125">
    <property type="entry name" value="2-C-METHYL-D-ERYTHRITOL 4-PHOSPHATE CYTIDYLYLTRANSFERASE, CHLOROPLASTIC"/>
    <property type="match status" value="1"/>
</dbReference>
<dbReference type="InterPro" id="IPR034683">
    <property type="entry name" value="IspD/TarI"/>
</dbReference>
<evidence type="ECO:0000313" key="9">
    <source>
        <dbReference type="Proteomes" id="UP000523000"/>
    </source>
</evidence>
<evidence type="ECO:0000256" key="5">
    <source>
        <dbReference type="ARBA" id="ARBA00022695"/>
    </source>
</evidence>
<dbReference type="RefSeq" id="WP_183510640.1">
    <property type="nucleotide sequence ID" value="NZ_BAABGK010000022.1"/>
</dbReference>
<dbReference type="InterPro" id="IPR050088">
    <property type="entry name" value="IspD/TarI_cytidylyltransf_bact"/>
</dbReference>
<dbReference type="InterPro" id="IPR001228">
    <property type="entry name" value="IspD"/>
</dbReference>
<comment type="similarity">
    <text evidence="3 7">Belongs to the IspD/TarI cytidylyltransferase family. IspD subfamily.</text>
</comment>
<feature type="site" description="Positions MEP for the nucleophilic attack" evidence="7">
    <location>
        <position position="169"/>
    </location>
</feature>
<dbReference type="EMBL" id="JACHVS010000001">
    <property type="protein sequence ID" value="MBB2995364.1"/>
    <property type="molecule type" value="Genomic_DNA"/>
</dbReference>
<organism evidence="8 9">
    <name type="scientific">Paeniglutamicibacter cryotolerans</name>
    <dbReference type="NCBI Taxonomy" id="670079"/>
    <lineage>
        <taxon>Bacteria</taxon>
        <taxon>Bacillati</taxon>
        <taxon>Actinomycetota</taxon>
        <taxon>Actinomycetes</taxon>
        <taxon>Micrococcales</taxon>
        <taxon>Micrococcaceae</taxon>
        <taxon>Paeniglutamicibacter</taxon>
    </lineage>
</organism>
<keyword evidence="5 7" id="KW-0548">Nucleotidyltransferase</keyword>
<dbReference type="GO" id="GO:0019288">
    <property type="term" value="P:isopentenyl diphosphate biosynthetic process, methylerythritol 4-phosphate pathway"/>
    <property type="evidence" value="ECO:0007669"/>
    <property type="project" value="UniProtKB-UniRule"/>
</dbReference>
<evidence type="ECO:0000256" key="1">
    <source>
        <dbReference type="ARBA" id="ARBA00001282"/>
    </source>
</evidence>